<proteinExistence type="predicted"/>
<evidence type="ECO:0000256" key="3">
    <source>
        <dbReference type="ARBA" id="ARBA00022692"/>
    </source>
</evidence>
<keyword evidence="2" id="KW-1003">Cell membrane</keyword>
<name>A0A2H0RC63_9BACT</name>
<evidence type="ECO:0000313" key="9">
    <source>
        <dbReference type="Proteomes" id="UP000231602"/>
    </source>
</evidence>
<dbReference type="EMBL" id="PCXV01000041">
    <property type="protein sequence ID" value="PIR43966.1"/>
    <property type="molecule type" value="Genomic_DNA"/>
</dbReference>
<keyword evidence="5 6" id="KW-0472">Membrane</keyword>
<evidence type="ECO:0000313" key="8">
    <source>
        <dbReference type="EMBL" id="PIR43966.1"/>
    </source>
</evidence>
<evidence type="ECO:0000256" key="2">
    <source>
        <dbReference type="ARBA" id="ARBA00022475"/>
    </source>
</evidence>
<feature type="transmembrane region" description="Helical" evidence="6">
    <location>
        <begin position="6"/>
        <end position="31"/>
    </location>
</feature>
<dbReference type="PANTHER" id="PTHR42709:SF6">
    <property type="entry name" value="UNDECAPRENYL PHOSPHATE TRANSPORTER A"/>
    <property type="match status" value="1"/>
</dbReference>
<dbReference type="PANTHER" id="PTHR42709">
    <property type="entry name" value="ALKALINE PHOSPHATASE LIKE PROTEIN"/>
    <property type="match status" value="1"/>
</dbReference>
<dbReference type="GO" id="GO:0005886">
    <property type="term" value="C:plasma membrane"/>
    <property type="evidence" value="ECO:0007669"/>
    <property type="project" value="UniProtKB-SubCell"/>
</dbReference>
<reference evidence="8 9" key="1">
    <citation type="submission" date="2017-09" db="EMBL/GenBank/DDBJ databases">
        <title>Depth-based differentiation of microbial function through sediment-hosted aquifers and enrichment of novel symbionts in the deep terrestrial subsurface.</title>
        <authorList>
            <person name="Probst A.J."/>
            <person name="Ladd B."/>
            <person name="Jarett J.K."/>
            <person name="Geller-Mcgrath D.E."/>
            <person name="Sieber C.M."/>
            <person name="Emerson J.B."/>
            <person name="Anantharaman K."/>
            <person name="Thomas B.C."/>
            <person name="Malmstrom R."/>
            <person name="Stieglmeier M."/>
            <person name="Klingl A."/>
            <person name="Woyke T."/>
            <person name="Ryan C.M."/>
            <person name="Banfield J.F."/>
        </authorList>
    </citation>
    <scope>NUCLEOTIDE SEQUENCE [LARGE SCALE GENOMIC DNA]</scope>
    <source>
        <strain evidence="8">CG10_big_fil_rev_8_21_14_0_10_31_9</strain>
    </source>
</reference>
<feature type="transmembrane region" description="Helical" evidence="6">
    <location>
        <begin position="43"/>
        <end position="66"/>
    </location>
</feature>
<comment type="caution">
    <text evidence="8">The sequence shown here is derived from an EMBL/GenBank/DDBJ whole genome shotgun (WGS) entry which is preliminary data.</text>
</comment>
<organism evidence="8 9">
    <name type="scientific">Candidatus Wolfebacteria bacterium CG10_big_fil_rev_8_21_14_0_10_31_9</name>
    <dbReference type="NCBI Taxonomy" id="1975070"/>
    <lineage>
        <taxon>Bacteria</taxon>
        <taxon>Candidatus Wolfeibacteriota</taxon>
    </lineage>
</organism>
<feature type="domain" description="VTT" evidence="7">
    <location>
        <begin position="38"/>
        <end position="164"/>
    </location>
</feature>
<evidence type="ECO:0000256" key="6">
    <source>
        <dbReference type="SAM" id="Phobius"/>
    </source>
</evidence>
<protein>
    <submittedName>
        <fullName evidence="8">Alkaline phosphatase</fullName>
    </submittedName>
</protein>
<feature type="transmembrane region" description="Helical" evidence="6">
    <location>
        <begin position="180"/>
        <end position="198"/>
    </location>
</feature>
<keyword evidence="4 6" id="KW-1133">Transmembrane helix</keyword>
<evidence type="ECO:0000256" key="1">
    <source>
        <dbReference type="ARBA" id="ARBA00004651"/>
    </source>
</evidence>
<evidence type="ECO:0000256" key="5">
    <source>
        <dbReference type="ARBA" id="ARBA00023136"/>
    </source>
</evidence>
<gene>
    <name evidence="8" type="ORF">COV23_02445</name>
</gene>
<evidence type="ECO:0000259" key="7">
    <source>
        <dbReference type="Pfam" id="PF09335"/>
    </source>
</evidence>
<evidence type="ECO:0000256" key="4">
    <source>
        <dbReference type="ARBA" id="ARBA00022989"/>
    </source>
</evidence>
<dbReference type="InterPro" id="IPR032816">
    <property type="entry name" value="VTT_dom"/>
</dbReference>
<accession>A0A2H0RC63</accession>
<keyword evidence="3 6" id="KW-0812">Transmembrane</keyword>
<dbReference type="AlphaFoldDB" id="A0A2H0RC63"/>
<dbReference type="InterPro" id="IPR051311">
    <property type="entry name" value="DedA_domain"/>
</dbReference>
<feature type="transmembrane region" description="Helical" evidence="6">
    <location>
        <begin position="145"/>
        <end position="168"/>
    </location>
</feature>
<sequence>MFSLVLTFISSLILLIIQKIGYAGIFVLMLLQSVNIPIPSEITMLFSGFLAFSGVFNFWTVVFIGASGNLFGAYLSYKLAESLVMNDFRNKPLIRILINDKSLAIAQEWFKKYGAFSVFFSRMVPVMSTFISFPAGMAKMRLDLFLTLTFLGSLIWSFILTKMGFILGENWTVLHVYFRQFDYIILTIIVLVGAFFIWKHSKKNYK</sequence>
<dbReference type="Pfam" id="PF09335">
    <property type="entry name" value="VTT_dom"/>
    <property type="match status" value="1"/>
</dbReference>
<dbReference type="Proteomes" id="UP000231602">
    <property type="component" value="Unassembled WGS sequence"/>
</dbReference>
<comment type="subcellular location">
    <subcellularLocation>
        <location evidence="1">Cell membrane</location>
        <topology evidence="1">Multi-pass membrane protein</topology>
    </subcellularLocation>
</comment>